<keyword evidence="2" id="KW-1185">Reference proteome</keyword>
<dbReference type="Proteomes" id="UP000054740">
    <property type="component" value="Unassembled WGS sequence"/>
</dbReference>
<name>A0A158H3C7_CABCO</name>
<evidence type="ECO:0000313" key="1">
    <source>
        <dbReference type="EMBL" id="SAL38541.1"/>
    </source>
</evidence>
<protein>
    <submittedName>
        <fullName evidence="1">Uncharacterized protein</fullName>
    </submittedName>
</protein>
<dbReference type="EMBL" id="FCNY02000006">
    <property type="protein sequence ID" value="SAL38541.1"/>
    <property type="molecule type" value="Genomic_DNA"/>
</dbReference>
<proteinExistence type="predicted"/>
<evidence type="ECO:0000313" key="2">
    <source>
        <dbReference type="Proteomes" id="UP000054740"/>
    </source>
</evidence>
<reference evidence="2" key="1">
    <citation type="submission" date="2016-01" db="EMBL/GenBank/DDBJ databases">
        <authorList>
            <person name="Peeters C."/>
        </authorList>
    </citation>
    <scope>NUCLEOTIDE SEQUENCE [LARGE SCALE GENOMIC DNA]</scope>
</reference>
<organism evidence="1 2">
    <name type="scientific">Caballeronia cordobensis</name>
    <name type="common">Burkholderia cordobensis</name>
    <dbReference type="NCBI Taxonomy" id="1353886"/>
    <lineage>
        <taxon>Bacteria</taxon>
        <taxon>Pseudomonadati</taxon>
        <taxon>Pseudomonadota</taxon>
        <taxon>Betaproteobacteria</taxon>
        <taxon>Burkholderiales</taxon>
        <taxon>Burkholderiaceae</taxon>
        <taxon>Caballeronia</taxon>
    </lineage>
</organism>
<dbReference type="AlphaFoldDB" id="A0A158H3C7"/>
<accession>A0A158H3C7</accession>
<gene>
    <name evidence="1" type="ORF">AWB70_02838</name>
</gene>
<sequence length="88" mass="9521">MGGREAFASRTWPHALREKQVRDAKPRLIAFHDAAGAKPHGRSCSLRLPSVGIGLNAKYSMQNADLYFAFRMQAVGDYAAALFGPASA</sequence>